<dbReference type="InterPro" id="IPR036388">
    <property type="entry name" value="WH-like_DNA-bd_sf"/>
</dbReference>
<dbReference type="InterPro" id="IPR036390">
    <property type="entry name" value="WH_DNA-bd_sf"/>
</dbReference>
<reference evidence="4" key="1">
    <citation type="submission" date="2019-07" db="EMBL/GenBank/DDBJ databases">
        <authorList>
            <person name="De-Chao Zhang Q."/>
        </authorList>
    </citation>
    <scope>NUCLEOTIDE SEQUENCE</scope>
    <source>
        <strain evidence="4">TP-CH-4</strain>
    </source>
</reference>
<name>A0A967E6N3_9FLAO</name>
<dbReference type="RefSeq" id="WP_152575193.1">
    <property type="nucleotide sequence ID" value="NZ_VIKU02000004.1"/>
</dbReference>
<dbReference type="AlphaFoldDB" id="A0A967E6N3"/>
<evidence type="ECO:0000313" key="5">
    <source>
        <dbReference type="Proteomes" id="UP000707206"/>
    </source>
</evidence>
<dbReference type="Pfam" id="PF08279">
    <property type="entry name" value="HTH_11"/>
    <property type="match status" value="1"/>
</dbReference>
<organism evidence="4 5">
    <name type="scientific">Pelagihabitans pacificus</name>
    <dbReference type="NCBI Taxonomy" id="2696054"/>
    <lineage>
        <taxon>Bacteria</taxon>
        <taxon>Pseudomonadati</taxon>
        <taxon>Bacteroidota</taxon>
        <taxon>Flavobacteriia</taxon>
        <taxon>Flavobacteriales</taxon>
        <taxon>Flavobacteriaceae</taxon>
        <taxon>Pelagihabitans</taxon>
    </lineage>
</organism>
<dbReference type="SUPFAM" id="SSF46785">
    <property type="entry name" value="Winged helix' DNA-binding domain"/>
    <property type="match status" value="1"/>
</dbReference>
<accession>A0A967E6N3</accession>
<feature type="domain" description="HTH deoR-type" evidence="3">
    <location>
        <begin position="3"/>
        <end position="58"/>
    </location>
</feature>
<dbReference type="Proteomes" id="UP000707206">
    <property type="component" value="Unassembled WGS sequence"/>
</dbReference>
<dbReference type="Gene3D" id="1.10.10.10">
    <property type="entry name" value="Winged helix-like DNA-binding domain superfamily/Winged helix DNA-binding domain"/>
    <property type="match status" value="1"/>
</dbReference>
<dbReference type="GO" id="GO:0003700">
    <property type="term" value="F:DNA-binding transcription factor activity"/>
    <property type="evidence" value="ECO:0007669"/>
    <property type="project" value="InterPro"/>
</dbReference>
<sequence length="228" mass="25967">MKRLHRLTAILTKLQSKTSLRANEMATDFDVSVRTIYRDLEALSEAGVPIGYENSEGYFLVDGYQLPPIMFTEEEAHAMLTAKKIVSQNNDSSFIGAYGKAMQKVTAVLRTSQKKELQLLEERISPSTAKTIEKSSSSVSLIQQAIAKRTVLRLRYRSGSKGEITERDVEPMAVYFTQDHWVMIAYCRLRTALREFRTDRIQSVIETSDSFPPNQFTLSDYFEKNPGF</sequence>
<evidence type="ECO:0000313" key="4">
    <source>
        <dbReference type="EMBL" id="NHF60707.1"/>
    </source>
</evidence>
<comment type="caution">
    <text evidence="4">The sequence shown here is derived from an EMBL/GenBank/DDBJ whole genome shotgun (WGS) entry which is preliminary data.</text>
</comment>
<dbReference type="PROSITE" id="PS52050">
    <property type="entry name" value="WYL"/>
    <property type="match status" value="1"/>
</dbReference>
<proteinExistence type="predicted"/>
<keyword evidence="2" id="KW-0804">Transcription</keyword>
<dbReference type="InterPro" id="IPR001034">
    <property type="entry name" value="DeoR_HTH"/>
</dbReference>
<dbReference type="InterPro" id="IPR013196">
    <property type="entry name" value="HTH_11"/>
</dbReference>
<gene>
    <name evidence="4" type="ORF">FK220_015230</name>
</gene>
<protein>
    <submittedName>
        <fullName evidence="4">YafY family transcriptional regulator</fullName>
    </submittedName>
</protein>
<keyword evidence="1" id="KW-0805">Transcription regulation</keyword>
<dbReference type="InterPro" id="IPR051534">
    <property type="entry name" value="CBASS_pafABC_assoc_protein"/>
</dbReference>
<dbReference type="Pfam" id="PF13280">
    <property type="entry name" value="WYL"/>
    <property type="match status" value="1"/>
</dbReference>
<evidence type="ECO:0000259" key="3">
    <source>
        <dbReference type="PROSITE" id="PS51000"/>
    </source>
</evidence>
<dbReference type="PANTHER" id="PTHR34580">
    <property type="match status" value="1"/>
</dbReference>
<dbReference type="EMBL" id="VIKU02000004">
    <property type="protein sequence ID" value="NHF60707.1"/>
    <property type="molecule type" value="Genomic_DNA"/>
</dbReference>
<dbReference type="PROSITE" id="PS51000">
    <property type="entry name" value="HTH_DEOR_2"/>
    <property type="match status" value="1"/>
</dbReference>
<evidence type="ECO:0000256" key="2">
    <source>
        <dbReference type="ARBA" id="ARBA00023163"/>
    </source>
</evidence>
<evidence type="ECO:0000256" key="1">
    <source>
        <dbReference type="ARBA" id="ARBA00023015"/>
    </source>
</evidence>
<reference evidence="4" key="2">
    <citation type="submission" date="2020-03" db="EMBL/GenBank/DDBJ databases">
        <title>Flavobacteriaceae bacterium strain TP-CH-4, a member of the family Flavobacteriaceae isolated from a deep-sea seamount.</title>
        <authorList>
            <person name="Zhang D.-C."/>
        </authorList>
    </citation>
    <scope>NUCLEOTIDE SEQUENCE</scope>
    <source>
        <strain evidence="4">TP-CH-4</strain>
    </source>
</reference>
<dbReference type="InterPro" id="IPR026881">
    <property type="entry name" value="WYL_dom"/>
</dbReference>
<keyword evidence="5" id="KW-1185">Reference proteome</keyword>
<dbReference type="PANTHER" id="PTHR34580:SF1">
    <property type="entry name" value="PROTEIN PAFC"/>
    <property type="match status" value="1"/>
</dbReference>